<evidence type="ECO:0000313" key="1">
    <source>
        <dbReference type="EMBL" id="KAL3853866.1"/>
    </source>
</evidence>
<protein>
    <submittedName>
        <fullName evidence="1">Uncharacterized protein</fullName>
    </submittedName>
</protein>
<evidence type="ECO:0000313" key="2">
    <source>
        <dbReference type="Proteomes" id="UP001634394"/>
    </source>
</evidence>
<dbReference type="Proteomes" id="UP001634394">
    <property type="component" value="Unassembled WGS sequence"/>
</dbReference>
<reference evidence="1 2" key="1">
    <citation type="submission" date="2024-11" db="EMBL/GenBank/DDBJ databases">
        <title>Chromosome-level genome assembly of the freshwater bivalve Anodonta woodiana.</title>
        <authorList>
            <person name="Chen X."/>
        </authorList>
    </citation>
    <scope>NUCLEOTIDE SEQUENCE [LARGE SCALE GENOMIC DNA]</scope>
    <source>
        <strain evidence="1">MN2024</strain>
        <tissue evidence="1">Gills</tissue>
    </source>
</reference>
<proteinExistence type="predicted"/>
<sequence length="75" mass="8541">MPPLNLCSPSSWERQRSACRLPISPFPLNVPVSPGSSQQLYLPWDNRQQNSRLIRSWADGLVSRNLSCGFMLRVK</sequence>
<keyword evidence="2" id="KW-1185">Reference proteome</keyword>
<organism evidence="1 2">
    <name type="scientific">Sinanodonta woodiana</name>
    <name type="common">Chinese pond mussel</name>
    <name type="synonym">Anodonta woodiana</name>
    <dbReference type="NCBI Taxonomy" id="1069815"/>
    <lineage>
        <taxon>Eukaryota</taxon>
        <taxon>Metazoa</taxon>
        <taxon>Spiralia</taxon>
        <taxon>Lophotrochozoa</taxon>
        <taxon>Mollusca</taxon>
        <taxon>Bivalvia</taxon>
        <taxon>Autobranchia</taxon>
        <taxon>Heteroconchia</taxon>
        <taxon>Palaeoheterodonta</taxon>
        <taxon>Unionida</taxon>
        <taxon>Unionoidea</taxon>
        <taxon>Unionidae</taxon>
        <taxon>Unioninae</taxon>
        <taxon>Sinanodonta</taxon>
    </lineage>
</organism>
<accession>A0ABD3UWN5</accession>
<name>A0ABD3UWN5_SINWO</name>
<dbReference type="EMBL" id="JBJQND010000014">
    <property type="protein sequence ID" value="KAL3853866.1"/>
    <property type="molecule type" value="Genomic_DNA"/>
</dbReference>
<comment type="caution">
    <text evidence="1">The sequence shown here is derived from an EMBL/GenBank/DDBJ whole genome shotgun (WGS) entry which is preliminary data.</text>
</comment>
<gene>
    <name evidence="1" type="ORF">ACJMK2_013165</name>
</gene>
<feature type="non-terminal residue" evidence="1">
    <location>
        <position position="75"/>
    </location>
</feature>
<dbReference type="AlphaFoldDB" id="A0ABD3UWN5"/>